<sequence>MHDWLVHYGLYSLFLLSFLASTLLPLGSEWMVATMLLAGKDAWAVVAVATAGNYLGALSTYWIGLYGGDFLKRRVLRMDDSSTEKAERFYQRFGSISLLFSFLPVIGDPLCLVGGVLRISFIRFTLLVASGKLARYAAVAWLTQKGAAL</sequence>
<dbReference type="InterPro" id="IPR051311">
    <property type="entry name" value="DedA_domain"/>
</dbReference>
<feature type="transmembrane region" description="Helical" evidence="1">
    <location>
        <begin position="44"/>
        <end position="68"/>
    </location>
</feature>
<dbReference type="AlphaFoldDB" id="A0A6S6M4R7"/>
<dbReference type="Pfam" id="PF09335">
    <property type="entry name" value="VTT_dom"/>
    <property type="match status" value="1"/>
</dbReference>
<dbReference type="EMBL" id="AP023213">
    <property type="protein sequence ID" value="BCG48718.1"/>
    <property type="molecule type" value="Genomic_DNA"/>
</dbReference>
<feature type="domain" description="VTT" evidence="2">
    <location>
        <begin position="31"/>
        <end position="140"/>
    </location>
</feature>
<keyword evidence="1" id="KW-0812">Transmembrane</keyword>
<reference evidence="3 4" key="1">
    <citation type="submission" date="2020-06" db="EMBL/GenBank/DDBJ databases">
        <title>Interaction of electrochemicaly active bacteria, Geobacter bremensis R4 on different carbon anode.</title>
        <authorList>
            <person name="Meng L."/>
            <person name="Yoshida N."/>
        </authorList>
    </citation>
    <scope>NUCLEOTIDE SEQUENCE [LARGE SCALE GENOMIC DNA]</scope>
    <source>
        <strain evidence="3 4">R4</strain>
    </source>
</reference>
<keyword evidence="4" id="KW-1185">Reference proteome</keyword>
<name>A0A6S6M4R7_9BACT</name>
<gene>
    <name evidence="3" type="ORF">GEOBRER4_n3611</name>
</gene>
<feature type="transmembrane region" description="Helical" evidence="1">
    <location>
        <begin position="5"/>
        <end position="24"/>
    </location>
</feature>
<dbReference type="PANTHER" id="PTHR42709:SF4">
    <property type="entry name" value="INNER MEMBRANE PROTEIN YQAA"/>
    <property type="match status" value="1"/>
</dbReference>
<evidence type="ECO:0000313" key="3">
    <source>
        <dbReference type="EMBL" id="BCG48718.1"/>
    </source>
</evidence>
<accession>A0A6S6M4R7</accession>
<proteinExistence type="predicted"/>
<feature type="transmembrane region" description="Helical" evidence="1">
    <location>
        <begin position="89"/>
        <end position="106"/>
    </location>
</feature>
<evidence type="ECO:0000256" key="1">
    <source>
        <dbReference type="SAM" id="Phobius"/>
    </source>
</evidence>
<evidence type="ECO:0000259" key="2">
    <source>
        <dbReference type="Pfam" id="PF09335"/>
    </source>
</evidence>
<dbReference type="PANTHER" id="PTHR42709">
    <property type="entry name" value="ALKALINE PHOSPHATASE LIKE PROTEIN"/>
    <property type="match status" value="1"/>
</dbReference>
<dbReference type="InterPro" id="IPR032816">
    <property type="entry name" value="VTT_dom"/>
</dbReference>
<keyword evidence="1" id="KW-1133">Transmembrane helix</keyword>
<protein>
    <submittedName>
        <fullName evidence="3">Membrane protein-like protein</fullName>
    </submittedName>
</protein>
<dbReference type="KEGG" id="gbn:GEOBRER4_34680"/>
<evidence type="ECO:0000313" key="4">
    <source>
        <dbReference type="Proteomes" id="UP000515472"/>
    </source>
</evidence>
<dbReference type="Proteomes" id="UP000515472">
    <property type="component" value="Chromosome"/>
</dbReference>
<dbReference type="RefSeq" id="WP_085814935.1">
    <property type="nucleotide sequence ID" value="NZ_AP023213.1"/>
</dbReference>
<keyword evidence="1" id="KW-0472">Membrane</keyword>
<organism evidence="3 4">
    <name type="scientific">Citrifermentans bremense</name>
    <dbReference type="NCBI Taxonomy" id="60035"/>
    <lineage>
        <taxon>Bacteria</taxon>
        <taxon>Pseudomonadati</taxon>
        <taxon>Thermodesulfobacteriota</taxon>
        <taxon>Desulfuromonadia</taxon>
        <taxon>Geobacterales</taxon>
        <taxon>Geobacteraceae</taxon>
        <taxon>Citrifermentans</taxon>
    </lineage>
</organism>